<feature type="compositionally biased region" description="Polar residues" evidence="1">
    <location>
        <begin position="414"/>
        <end position="430"/>
    </location>
</feature>
<evidence type="ECO:0000313" key="2">
    <source>
        <dbReference type="EMBL" id="KAF7784801.1"/>
    </source>
</evidence>
<dbReference type="Gene3D" id="1.25.40.10">
    <property type="entry name" value="Tetratricopeptide repeat domain"/>
    <property type="match status" value="1"/>
</dbReference>
<feature type="region of interest" description="Disordered" evidence="1">
    <location>
        <begin position="414"/>
        <end position="471"/>
    </location>
</feature>
<feature type="compositionally biased region" description="Polar residues" evidence="1">
    <location>
        <begin position="332"/>
        <end position="354"/>
    </location>
</feature>
<feature type="compositionally biased region" description="Basic and acidic residues" evidence="1">
    <location>
        <begin position="250"/>
        <end position="261"/>
    </location>
</feature>
<accession>A0A8H7FBW6</accession>
<dbReference type="GO" id="GO:0032153">
    <property type="term" value="C:cell division site"/>
    <property type="evidence" value="ECO:0007669"/>
    <property type="project" value="TreeGrafter"/>
</dbReference>
<dbReference type="InterPro" id="IPR006597">
    <property type="entry name" value="Sel1-like"/>
</dbReference>
<dbReference type="InterPro" id="IPR052945">
    <property type="entry name" value="Mitotic_Regulator"/>
</dbReference>
<dbReference type="Proteomes" id="UP000629468">
    <property type="component" value="Unassembled WGS sequence"/>
</dbReference>
<dbReference type="Pfam" id="PF08238">
    <property type="entry name" value="Sel1"/>
    <property type="match status" value="3"/>
</dbReference>
<feature type="compositionally biased region" description="Low complexity" evidence="1">
    <location>
        <begin position="265"/>
        <end position="274"/>
    </location>
</feature>
<evidence type="ECO:0000256" key="1">
    <source>
        <dbReference type="SAM" id="MobiDB-lite"/>
    </source>
</evidence>
<feature type="compositionally biased region" description="Low complexity" evidence="1">
    <location>
        <begin position="177"/>
        <end position="197"/>
    </location>
</feature>
<feature type="compositionally biased region" description="Polar residues" evidence="1">
    <location>
        <begin position="1"/>
        <end position="15"/>
    </location>
</feature>
<dbReference type="SUPFAM" id="SSF81901">
    <property type="entry name" value="HCP-like"/>
    <property type="match status" value="1"/>
</dbReference>
<dbReference type="GO" id="GO:0010972">
    <property type="term" value="P:negative regulation of G2/M transition of mitotic cell cycle"/>
    <property type="evidence" value="ECO:0007669"/>
    <property type="project" value="TreeGrafter"/>
</dbReference>
<dbReference type="PANTHER" id="PTHR43628">
    <property type="entry name" value="ACTIVATOR OF C KINASE PROTEIN 1-RELATED"/>
    <property type="match status" value="1"/>
</dbReference>
<organism evidence="2 3">
    <name type="scientific">Agaricus bisporus var. burnettii</name>
    <dbReference type="NCBI Taxonomy" id="192524"/>
    <lineage>
        <taxon>Eukaryota</taxon>
        <taxon>Fungi</taxon>
        <taxon>Dikarya</taxon>
        <taxon>Basidiomycota</taxon>
        <taxon>Agaricomycotina</taxon>
        <taxon>Agaricomycetes</taxon>
        <taxon>Agaricomycetidae</taxon>
        <taxon>Agaricales</taxon>
        <taxon>Agaricineae</taxon>
        <taxon>Agaricaceae</taxon>
        <taxon>Agaricus</taxon>
    </lineage>
</organism>
<gene>
    <name evidence="2" type="ORF">Agabi119p4_966</name>
</gene>
<comment type="caution">
    <text evidence="2">The sequence shown here is derived from an EMBL/GenBank/DDBJ whole genome shotgun (WGS) entry which is preliminary data.</text>
</comment>
<dbReference type="AlphaFoldDB" id="A0A8H7FBW6"/>
<proteinExistence type="predicted"/>
<feature type="region of interest" description="Disordered" evidence="1">
    <location>
        <begin position="141"/>
        <end position="375"/>
    </location>
</feature>
<feature type="compositionally biased region" description="Polar residues" evidence="1">
    <location>
        <begin position="300"/>
        <end position="313"/>
    </location>
</feature>
<feature type="region of interest" description="Disordered" evidence="1">
    <location>
        <begin position="1"/>
        <end position="48"/>
    </location>
</feature>
<dbReference type="SMART" id="SM00671">
    <property type="entry name" value="SEL1"/>
    <property type="match status" value="3"/>
</dbReference>
<protein>
    <recommendedName>
        <fullName evidence="4">HCP-like protein</fullName>
    </recommendedName>
</protein>
<feature type="compositionally biased region" description="Low complexity" evidence="1">
    <location>
        <begin position="431"/>
        <end position="450"/>
    </location>
</feature>
<reference evidence="2 3" key="1">
    <citation type="journal article" name="Sci. Rep.">
        <title>Telomere-to-telomere assembled and centromere annotated genomes of the two main subspecies of the button mushroom Agaricus bisporus reveal especially polymorphic chromosome ends.</title>
        <authorList>
            <person name="Sonnenberg A.S.M."/>
            <person name="Sedaghat-Telgerd N."/>
            <person name="Lavrijssen B."/>
            <person name="Ohm R.A."/>
            <person name="Hendrickx P.M."/>
            <person name="Scholtmeijer K."/>
            <person name="Baars J.J.P."/>
            <person name="van Peer A."/>
        </authorList>
    </citation>
    <scope>NUCLEOTIDE SEQUENCE [LARGE SCALE GENOMIC DNA]</scope>
    <source>
        <strain evidence="2 3">H119_p4</strain>
    </source>
</reference>
<feature type="compositionally biased region" description="Polar residues" evidence="1">
    <location>
        <begin position="216"/>
        <end position="233"/>
    </location>
</feature>
<feature type="compositionally biased region" description="Polar residues" evidence="1">
    <location>
        <begin position="362"/>
        <end position="375"/>
    </location>
</feature>
<sequence>MATTFSLAQHGQTSFKLPRSSPLDTLVRKSSAKRTRQSAASSQQYPAHLIDDYADSEVQNGDYTYEGYTQEVKVASQHPSERQQSPVSPLLHGGFARGSMATASITGSYADTRTSVDSRSVYQGSEYSYLDAESVYSQNDPAIRDSWRSGVTSEAARPYDPQPRTETHNNSISEQMPTQTTRTSSRTTTVPTVVVSSADADNNVQRAGRTPVVRPITSNFSRPVRSSQTQSGVLTPLQITTPPLLPQNSDEQKRRVLERNANRTPSLSPSRSPPDQQMKFFGRSKSPLNPYHNAVDGPNHRSQPQALASSDSLPNPYAGPPAKNPQPALKSPYQSHSPSLNSDPMRTDTSSCRSPTLHPDPHSSQPPTASQIIGGSNTLSTLAPVALPRFPPERSDSPASLYSTYSYYNFESPVSSPAGSEFSSPRTSHIQQSAPQPQSSNAPPSPLQQSTSPNEKDPSSHVPVDPQTPHDFLSLGIQKHEANRLKESAMYFEKSAKENGGCGVGMLMWGLTLRHGWGCEKNEKVGFKWLRKAAEHAVVDLESARKGNSVDTGPVQSELVLAIYEVGQCFFHGWGVVKDQKMAVSYYSVAARLGDADAQNDLAFCLANGKGCKKDRKEAAKWYRAAVAQGASDVGLAWIYKEKFM</sequence>
<evidence type="ECO:0008006" key="4">
    <source>
        <dbReference type="Google" id="ProtNLM"/>
    </source>
</evidence>
<name>A0A8H7FBW6_AGABI</name>
<evidence type="ECO:0000313" key="3">
    <source>
        <dbReference type="Proteomes" id="UP000629468"/>
    </source>
</evidence>
<dbReference type="InterPro" id="IPR011990">
    <property type="entry name" value="TPR-like_helical_dom_sf"/>
</dbReference>
<dbReference type="EMBL" id="JABXXO010000001">
    <property type="protein sequence ID" value="KAF7784801.1"/>
    <property type="molecule type" value="Genomic_DNA"/>
</dbReference>
<dbReference type="PANTHER" id="PTHR43628:SF1">
    <property type="entry name" value="CHITIN SYNTHASE REGULATORY FACTOR 2-RELATED"/>
    <property type="match status" value="1"/>
</dbReference>